<accession>T0YMP7</accession>
<evidence type="ECO:0000256" key="4">
    <source>
        <dbReference type="ARBA" id="ARBA00022837"/>
    </source>
</evidence>
<dbReference type="InterPro" id="IPR002804">
    <property type="entry name" value="Archease"/>
</dbReference>
<keyword evidence="6" id="KW-0489">Methyltransferase</keyword>
<dbReference type="InterPro" id="IPR036820">
    <property type="entry name" value="Archease_dom_sf"/>
</dbReference>
<dbReference type="GO" id="GO:0008033">
    <property type="term" value="P:tRNA processing"/>
    <property type="evidence" value="ECO:0007669"/>
    <property type="project" value="UniProtKB-KW"/>
</dbReference>
<keyword evidence="2" id="KW-0819">tRNA processing</keyword>
<dbReference type="PANTHER" id="PTHR12682">
    <property type="entry name" value="ARCHEASE"/>
    <property type="match status" value="1"/>
</dbReference>
<evidence type="ECO:0000256" key="2">
    <source>
        <dbReference type="ARBA" id="ARBA00022694"/>
    </source>
</evidence>
<evidence type="ECO:0000256" key="3">
    <source>
        <dbReference type="ARBA" id="ARBA00022723"/>
    </source>
</evidence>
<keyword evidence="6" id="KW-0808">Transferase</keyword>
<dbReference type="EMBL" id="AUZZ01009612">
    <property type="protein sequence ID" value="EQD33187.1"/>
    <property type="molecule type" value="Genomic_DNA"/>
</dbReference>
<dbReference type="Pfam" id="PF01951">
    <property type="entry name" value="Archease"/>
    <property type="match status" value="1"/>
</dbReference>
<keyword evidence="3" id="KW-0479">Metal-binding</keyword>
<dbReference type="GO" id="GO:0008168">
    <property type="term" value="F:methyltransferase activity"/>
    <property type="evidence" value="ECO:0007669"/>
    <property type="project" value="UniProtKB-KW"/>
</dbReference>
<sequence length="146" mass="16473">MRTRIRYRYVGHTADVKFIAYGNTFEELFTNSALALFGIVSDTNRVVKSGARTKQMVVRVRADSMKVLLWRFLQACLSKSDVHRVYPYAVISLSISNGKAQRLDCRLACKDMNEEDSRLEAKGVSKYDLDIGKRAGRFAASVVVDV</sequence>
<dbReference type="AlphaFoldDB" id="T0YMP7"/>
<feature type="domain" description="Archease" evidence="5">
    <location>
        <begin position="7"/>
        <end position="146"/>
    </location>
</feature>
<reference evidence="6" key="2">
    <citation type="journal article" date="2014" name="ISME J.">
        <title>Microbial stratification in low pH oxic and suboxic macroscopic growths along an acid mine drainage.</title>
        <authorList>
            <person name="Mendez-Garcia C."/>
            <person name="Mesa V."/>
            <person name="Sprenger R.R."/>
            <person name="Richter M."/>
            <person name="Diez M.S."/>
            <person name="Solano J."/>
            <person name="Bargiela R."/>
            <person name="Golyshina O.V."/>
            <person name="Manteca A."/>
            <person name="Ramos J.L."/>
            <person name="Gallego J.R."/>
            <person name="Llorente I."/>
            <person name="Martins Dos Santos V.A."/>
            <person name="Jensen O.N."/>
            <person name="Pelaez A.I."/>
            <person name="Sanchez J."/>
            <person name="Ferrer M."/>
        </authorList>
    </citation>
    <scope>NUCLEOTIDE SEQUENCE</scope>
</reference>
<name>T0YMP7_9ZZZZ</name>
<protein>
    <submittedName>
        <fullName evidence="6">Archease, tRNA m5C methyltransferase chaperone</fullName>
    </submittedName>
</protein>
<dbReference type="Gene3D" id="3.55.10.10">
    <property type="entry name" value="Archease domain"/>
    <property type="match status" value="1"/>
</dbReference>
<evidence type="ECO:0000259" key="5">
    <source>
        <dbReference type="Pfam" id="PF01951"/>
    </source>
</evidence>
<comment type="similarity">
    <text evidence="1">Belongs to the archease family.</text>
</comment>
<gene>
    <name evidence="6" type="ORF">B2A_13289</name>
</gene>
<evidence type="ECO:0000256" key="1">
    <source>
        <dbReference type="ARBA" id="ARBA00007963"/>
    </source>
</evidence>
<dbReference type="SUPFAM" id="SSF69819">
    <property type="entry name" value="MTH1598-like"/>
    <property type="match status" value="1"/>
</dbReference>
<comment type="caution">
    <text evidence="6">The sequence shown here is derived from an EMBL/GenBank/DDBJ whole genome shotgun (WGS) entry which is preliminary data.</text>
</comment>
<dbReference type="GO" id="GO:0032259">
    <property type="term" value="P:methylation"/>
    <property type="evidence" value="ECO:0007669"/>
    <property type="project" value="UniProtKB-KW"/>
</dbReference>
<organism evidence="6">
    <name type="scientific">mine drainage metagenome</name>
    <dbReference type="NCBI Taxonomy" id="410659"/>
    <lineage>
        <taxon>unclassified sequences</taxon>
        <taxon>metagenomes</taxon>
        <taxon>ecological metagenomes</taxon>
    </lineage>
</organism>
<dbReference type="GO" id="GO:0046872">
    <property type="term" value="F:metal ion binding"/>
    <property type="evidence" value="ECO:0007669"/>
    <property type="project" value="UniProtKB-KW"/>
</dbReference>
<proteinExistence type="inferred from homology"/>
<reference evidence="6" key="1">
    <citation type="submission" date="2013-08" db="EMBL/GenBank/DDBJ databases">
        <authorList>
            <person name="Mendez C."/>
            <person name="Richter M."/>
            <person name="Ferrer M."/>
            <person name="Sanchez J."/>
        </authorList>
    </citation>
    <scope>NUCLEOTIDE SEQUENCE</scope>
</reference>
<dbReference type="PANTHER" id="PTHR12682:SF11">
    <property type="entry name" value="PROTEIN ARCHEASE"/>
    <property type="match status" value="1"/>
</dbReference>
<dbReference type="InterPro" id="IPR023572">
    <property type="entry name" value="Archease_dom"/>
</dbReference>
<keyword evidence="4" id="KW-0106">Calcium</keyword>
<evidence type="ECO:0000313" key="6">
    <source>
        <dbReference type="EMBL" id="EQD33187.1"/>
    </source>
</evidence>